<feature type="transmembrane region" description="Helical" evidence="4">
    <location>
        <begin position="939"/>
        <end position="960"/>
    </location>
</feature>
<dbReference type="NCBIfam" id="TIGR02232">
    <property type="entry name" value="myxo_disulf_rpt"/>
    <property type="match status" value="4"/>
</dbReference>
<evidence type="ECO:0000256" key="3">
    <source>
        <dbReference type="ARBA" id="ARBA00023157"/>
    </source>
</evidence>
<dbReference type="InterPro" id="IPR011936">
    <property type="entry name" value="Myxo_disulph_rpt"/>
</dbReference>
<dbReference type="Proteomes" id="UP000683925">
    <property type="component" value="Unassembled WGS sequence"/>
</dbReference>
<sequence>MDGVVQEVTVILIAVVGVIIMGNLIVLQVYILLLAEYFQIQKIILILKQISSCYRFLVNLLLLWCQTVVIYMIFLPLLKATRVEQSQLYHIIKCQYDCAGCIESQKIFCLKWLFHSYSLNQKYIAISDGWTFSSIYEYSFYCGDCQFLKFWLIKYQTWLPLHQDVLLRFYKYDLITIIIDYSQGQTTLSSGYQLIEVLIENHSDPILSVTITTLPTSNYCLIRDFEVFYTQPEKKIVNKLNKGCLEQIDDKCLICQEGWIENKSLANCHQICSDGTIQDQYCHIRDLKVCKEGWIRDEFLDNCHPICGDGIIQGQEECDDANLISNDSCYQCKYSCINFCKTCVFGICFECLFGFDLNADFNCVSLCGDGNVVPYSAEQCDLTDNGEWDHCQDCRFISIANCKRQLLSMCLVCEIGFLLLYNECFPHCGDKYVVKQYEECDDGNLQPYDGCFECKFQCAQDCNICHLGECILKCGYGYKFVNDRCLSICGDQIITIEEDCDDGNTIQFDGCFNCKYSYSCPENCKECYQGTCVECIDQYQLLNSNSCKLYLNCGDGLLQKQEECDDGNYEGVDGCKDCLIEQNWICNQLTRNSPSACTFVKPPKLEISYLNMTSNKQYLSIKFNQQVKIYTTQPLSETIIFTLPNVDKKNWNSSLYIIQDVGSYVSFGEYNIEIIVYQLLEFKPILTILVNQTVANIDNVVLEDFTKSITLQYPKYLDETQKDYSHKLKNLNIYLIYGLSGIICVNLLTGNGDLFIEILAILQFQQYLRYINLQFPENLEIYFSINDLITIQPLLDLIDFLSIFQFIELQQNQESYSEGKFDVYKQNPSLIINLSCQILQCLIFLFLIMLYQLIKKIIYKWIFCSRNFYYASTLSLYIKPKLIFKCEESFYNICRDILNLKKLISFQGLQKALILNGWDMTFKTLLYMRNISTNNYLDIVQLILASIILILYFTILLDGFKSKQKLVNMKKFEILSFGRQFFFLFFLISIQRSEILQLGLLLLTSIFQISLLFIYRHIQNKNKQIVQMVVEISVLTFMLSSFLYIKECNEYFNEKKKIILGWIHIMILSSGLILEVIFIIKELSVKLKKIYKRKKPQCARNPLFI</sequence>
<feature type="transmembrane region" description="Helical" evidence="4">
    <location>
        <begin position="996"/>
        <end position="1016"/>
    </location>
</feature>
<feature type="transmembrane region" description="Helical" evidence="4">
    <location>
        <begin position="1058"/>
        <end position="1080"/>
    </location>
</feature>
<keyword evidence="6" id="KW-1185">Reference proteome</keyword>
<accession>A0A8S1WBW2</accession>
<proteinExistence type="predicted"/>
<dbReference type="PANTHER" id="PTHR38934:SF6">
    <property type="entry name" value="CHROMOSOME UNDETERMINED SCAFFOLD_176, WHOLE GENOME SHOTGUN SEQUENCE"/>
    <property type="match status" value="1"/>
</dbReference>
<feature type="transmembrane region" description="Helical" evidence="4">
    <location>
        <begin position="56"/>
        <end position="78"/>
    </location>
</feature>
<organism evidence="5 6">
    <name type="scientific">Paramecium octaurelia</name>
    <dbReference type="NCBI Taxonomy" id="43137"/>
    <lineage>
        <taxon>Eukaryota</taxon>
        <taxon>Sar</taxon>
        <taxon>Alveolata</taxon>
        <taxon>Ciliophora</taxon>
        <taxon>Intramacronucleata</taxon>
        <taxon>Oligohymenophorea</taxon>
        <taxon>Peniculida</taxon>
        <taxon>Parameciidae</taxon>
        <taxon>Paramecium</taxon>
    </lineage>
</organism>
<keyword evidence="1" id="KW-0732">Signal</keyword>
<gene>
    <name evidence="5" type="ORF">POCTA_138.1.T0900199</name>
</gene>
<keyword evidence="3" id="KW-1015">Disulfide bond</keyword>
<evidence type="ECO:0000313" key="5">
    <source>
        <dbReference type="EMBL" id="CAD8187644.1"/>
    </source>
</evidence>
<keyword evidence="2" id="KW-0677">Repeat</keyword>
<dbReference type="Pfam" id="PF13948">
    <property type="entry name" value="DUF4215"/>
    <property type="match status" value="5"/>
</dbReference>
<feature type="transmembrane region" description="Helical" evidence="4">
    <location>
        <begin position="1028"/>
        <end position="1046"/>
    </location>
</feature>
<feature type="transmembrane region" description="Helical" evidence="4">
    <location>
        <begin position="972"/>
        <end position="990"/>
    </location>
</feature>
<evidence type="ECO:0000256" key="2">
    <source>
        <dbReference type="ARBA" id="ARBA00022737"/>
    </source>
</evidence>
<feature type="transmembrane region" description="Helical" evidence="4">
    <location>
        <begin position="830"/>
        <end position="851"/>
    </location>
</feature>
<protein>
    <submittedName>
        <fullName evidence="5">Uncharacterized protein</fullName>
    </submittedName>
</protein>
<dbReference type="AlphaFoldDB" id="A0A8S1WBW2"/>
<evidence type="ECO:0000256" key="4">
    <source>
        <dbReference type="SAM" id="Phobius"/>
    </source>
</evidence>
<evidence type="ECO:0000313" key="6">
    <source>
        <dbReference type="Proteomes" id="UP000683925"/>
    </source>
</evidence>
<keyword evidence="4" id="KW-0812">Transmembrane</keyword>
<comment type="caution">
    <text evidence="5">The sequence shown here is derived from an EMBL/GenBank/DDBJ whole genome shotgun (WGS) entry which is preliminary data.</text>
</comment>
<name>A0A8S1WBW2_PAROT</name>
<keyword evidence="4" id="KW-0472">Membrane</keyword>
<dbReference type="OrthoDB" id="409374at2759"/>
<keyword evidence="4" id="KW-1133">Transmembrane helix</keyword>
<evidence type="ECO:0000256" key="1">
    <source>
        <dbReference type="ARBA" id="ARBA00022729"/>
    </source>
</evidence>
<reference evidence="5" key="1">
    <citation type="submission" date="2021-01" db="EMBL/GenBank/DDBJ databases">
        <authorList>
            <consortium name="Genoscope - CEA"/>
            <person name="William W."/>
        </authorList>
    </citation>
    <scope>NUCLEOTIDE SEQUENCE</scope>
</reference>
<feature type="transmembrane region" description="Helical" evidence="4">
    <location>
        <begin position="12"/>
        <end position="35"/>
    </location>
</feature>
<dbReference type="PANTHER" id="PTHR38934">
    <property type="entry name" value="HYPHALLY REGULATED CELL WALL PROTEIN 1"/>
    <property type="match status" value="1"/>
</dbReference>
<dbReference type="EMBL" id="CAJJDP010000089">
    <property type="protein sequence ID" value="CAD8187644.1"/>
    <property type="molecule type" value="Genomic_DNA"/>
</dbReference>